<keyword evidence="1" id="KW-0446">Lipid-binding</keyword>
<dbReference type="NCBIfam" id="TIGR00762">
    <property type="entry name" value="DegV"/>
    <property type="match status" value="1"/>
</dbReference>
<dbReference type="Pfam" id="PF02645">
    <property type="entry name" value="DegV"/>
    <property type="match status" value="1"/>
</dbReference>
<gene>
    <name evidence="2" type="ORF">GOQ27_12275</name>
</gene>
<dbReference type="Gene3D" id="3.40.50.10440">
    <property type="entry name" value="Dihydroxyacetone kinase, domain 1"/>
    <property type="match status" value="1"/>
</dbReference>
<keyword evidence="3" id="KW-1185">Reference proteome</keyword>
<dbReference type="InterPro" id="IPR050270">
    <property type="entry name" value="DegV_domain_contain"/>
</dbReference>
<proteinExistence type="predicted"/>
<dbReference type="Proteomes" id="UP000724672">
    <property type="component" value="Unassembled WGS sequence"/>
</dbReference>
<comment type="caution">
    <text evidence="2">The sequence shown here is derived from an EMBL/GenBank/DDBJ whole genome shotgun (WGS) entry which is preliminary data.</text>
</comment>
<evidence type="ECO:0000256" key="1">
    <source>
        <dbReference type="ARBA" id="ARBA00023121"/>
    </source>
</evidence>
<dbReference type="GO" id="GO:0008289">
    <property type="term" value="F:lipid binding"/>
    <property type="evidence" value="ECO:0007669"/>
    <property type="project" value="UniProtKB-KW"/>
</dbReference>
<dbReference type="Gene3D" id="2.20.28.50">
    <property type="entry name" value="degv family protein"/>
    <property type="match status" value="1"/>
</dbReference>
<evidence type="ECO:0000313" key="3">
    <source>
        <dbReference type="Proteomes" id="UP000724672"/>
    </source>
</evidence>
<evidence type="ECO:0000313" key="2">
    <source>
        <dbReference type="EMBL" id="MBS4539243.1"/>
    </source>
</evidence>
<sequence>MRMKIISDSCCDLNTELKKQLDIELVPLTIRIGNQEFLDDESLDTKELLKVMKNNEDSPKTASPSPGSFIEKYKKNDKSFVVTLSSALSSTYNHAMMAKNMILEEAGNKFIHVFDSVSAAAGETLICIKLNELINKGLHESEIIEKTNEYIGEMKTFFVLESLDNLIKAGRMSKIQGKLASALSIKPIMGSTDDGNIRLVKKVRGINKALSKLVDVIGEEENSCKFEEKVLGITHVNCKERAEKLKEDIMNQYSFKDIIIVEAGGISSVYANDGGIVLAF</sequence>
<reference evidence="2" key="1">
    <citation type="submission" date="2019-12" db="EMBL/GenBank/DDBJ databases">
        <title>Clostridiaceae gen. nov. sp. nov., isolated from sediment in Xinjiang, China.</title>
        <authorList>
            <person name="Zhang R."/>
        </authorList>
    </citation>
    <scope>NUCLEOTIDE SEQUENCE</scope>
    <source>
        <strain evidence="2">D2Q-11</strain>
    </source>
</reference>
<dbReference type="AlphaFoldDB" id="A0A942Z9E6"/>
<dbReference type="InterPro" id="IPR043168">
    <property type="entry name" value="DegV_C"/>
</dbReference>
<dbReference type="EMBL" id="WSFT01000044">
    <property type="protein sequence ID" value="MBS4539243.1"/>
    <property type="molecule type" value="Genomic_DNA"/>
</dbReference>
<accession>A0A942Z9E6</accession>
<dbReference type="PROSITE" id="PS51482">
    <property type="entry name" value="DEGV"/>
    <property type="match status" value="1"/>
</dbReference>
<dbReference type="SUPFAM" id="SSF82549">
    <property type="entry name" value="DAK1/DegV-like"/>
    <property type="match status" value="1"/>
</dbReference>
<name>A0A942Z9E6_9FIRM</name>
<dbReference type="PANTHER" id="PTHR33434:SF2">
    <property type="entry name" value="FATTY ACID-BINDING PROTEIN TM_1468"/>
    <property type="match status" value="1"/>
</dbReference>
<protein>
    <submittedName>
        <fullName evidence="2">DegV family protein</fullName>
    </submittedName>
</protein>
<dbReference type="Gene3D" id="3.30.1180.10">
    <property type="match status" value="1"/>
</dbReference>
<organism evidence="2 3">
    <name type="scientific">Anaeromonas frigoriresistens</name>
    <dbReference type="NCBI Taxonomy" id="2683708"/>
    <lineage>
        <taxon>Bacteria</taxon>
        <taxon>Bacillati</taxon>
        <taxon>Bacillota</taxon>
        <taxon>Tissierellia</taxon>
        <taxon>Tissierellales</taxon>
        <taxon>Thermohalobacteraceae</taxon>
        <taxon>Anaeromonas</taxon>
    </lineage>
</organism>
<dbReference type="PANTHER" id="PTHR33434">
    <property type="entry name" value="DEGV DOMAIN-CONTAINING PROTEIN DR_1986-RELATED"/>
    <property type="match status" value="1"/>
</dbReference>
<dbReference type="InterPro" id="IPR003797">
    <property type="entry name" value="DegV"/>
</dbReference>